<accession>A0ABP7MSW3</accession>
<keyword evidence="2" id="KW-1185">Reference proteome</keyword>
<sequence>MNQLLQYTWTPYQLTPVSLTLEKLESNWHRLHIGNAEVYPTFASLTEITHKYPIIAASLGSNSLSEIAEKLKLGWLHFHLGNYQKATEIGLATGLFGLNLASKAMAIYATHLESNESLKLDLFQEATRLADHAIEVMPTNPESHYNRSYALGRYSQGISITKALAEGYGKEVRKSLEKTLELAPRHAEAQIAFGTYHAEIIDQVGKLVASLSYGANKDAGLKHFRSAIRIAPSFPIGYTQYADGLIMMFGPSKLKEAQQLYDKAASCQIYDAMEQLDQQAAIDELAEIQ</sequence>
<evidence type="ECO:0008006" key="3">
    <source>
        <dbReference type="Google" id="ProtNLM"/>
    </source>
</evidence>
<dbReference type="Gene3D" id="1.25.40.10">
    <property type="entry name" value="Tetratricopeptide repeat domain"/>
    <property type="match status" value="1"/>
</dbReference>
<name>A0ABP7MSW3_9GAMM</name>
<organism evidence="1 2">
    <name type="scientific">Litoribacillus peritrichatus</name>
    <dbReference type="NCBI Taxonomy" id="718191"/>
    <lineage>
        <taxon>Bacteria</taxon>
        <taxon>Pseudomonadati</taxon>
        <taxon>Pseudomonadota</taxon>
        <taxon>Gammaproteobacteria</taxon>
        <taxon>Oceanospirillales</taxon>
        <taxon>Oceanospirillaceae</taxon>
        <taxon>Litoribacillus</taxon>
    </lineage>
</organism>
<evidence type="ECO:0000313" key="2">
    <source>
        <dbReference type="Proteomes" id="UP001501565"/>
    </source>
</evidence>
<reference evidence="2" key="1">
    <citation type="journal article" date="2019" name="Int. J. Syst. Evol. Microbiol.">
        <title>The Global Catalogue of Microorganisms (GCM) 10K type strain sequencing project: providing services to taxonomists for standard genome sequencing and annotation.</title>
        <authorList>
            <consortium name="The Broad Institute Genomics Platform"/>
            <consortium name="The Broad Institute Genome Sequencing Center for Infectious Disease"/>
            <person name="Wu L."/>
            <person name="Ma J."/>
        </authorList>
    </citation>
    <scope>NUCLEOTIDE SEQUENCE [LARGE SCALE GENOMIC DNA]</scope>
    <source>
        <strain evidence="2">JCM 17551</strain>
    </source>
</reference>
<gene>
    <name evidence="1" type="ORF">GCM10022277_27750</name>
</gene>
<dbReference type="InterPro" id="IPR011990">
    <property type="entry name" value="TPR-like_helical_dom_sf"/>
</dbReference>
<dbReference type="Proteomes" id="UP001501565">
    <property type="component" value="Unassembled WGS sequence"/>
</dbReference>
<proteinExistence type="predicted"/>
<dbReference type="EMBL" id="BAABBN010000007">
    <property type="protein sequence ID" value="GAA3929632.1"/>
    <property type="molecule type" value="Genomic_DNA"/>
</dbReference>
<protein>
    <recommendedName>
        <fullName evidence="3">Tetratricopeptide repeat protein</fullName>
    </recommendedName>
</protein>
<dbReference type="SUPFAM" id="SSF48452">
    <property type="entry name" value="TPR-like"/>
    <property type="match status" value="1"/>
</dbReference>
<comment type="caution">
    <text evidence="1">The sequence shown here is derived from an EMBL/GenBank/DDBJ whole genome shotgun (WGS) entry which is preliminary data.</text>
</comment>
<evidence type="ECO:0000313" key="1">
    <source>
        <dbReference type="EMBL" id="GAA3929632.1"/>
    </source>
</evidence>
<dbReference type="RefSeq" id="WP_344799147.1">
    <property type="nucleotide sequence ID" value="NZ_BAABBN010000007.1"/>
</dbReference>